<accession>A0A0C3EDK2</accession>
<proteinExistence type="predicted"/>
<evidence type="ECO:0000313" key="2">
    <source>
        <dbReference type="Proteomes" id="UP000053989"/>
    </source>
</evidence>
<dbReference type="AlphaFoldDB" id="A0A0C3EDK2"/>
<dbReference type="InParanoid" id="A0A0C3EDK2"/>
<dbReference type="HOGENOM" id="CLU_2347909_0_0_1"/>
<organism evidence="1 2">
    <name type="scientific">Scleroderma citrinum Foug A</name>
    <dbReference type="NCBI Taxonomy" id="1036808"/>
    <lineage>
        <taxon>Eukaryota</taxon>
        <taxon>Fungi</taxon>
        <taxon>Dikarya</taxon>
        <taxon>Basidiomycota</taxon>
        <taxon>Agaricomycotina</taxon>
        <taxon>Agaricomycetes</taxon>
        <taxon>Agaricomycetidae</taxon>
        <taxon>Boletales</taxon>
        <taxon>Sclerodermatineae</taxon>
        <taxon>Sclerodermataceae</taxon>
        <taxon>Scleroderma</taxon>
    </lineage>
</organism>
<dbReference type="EMBL" id="KN822004">
    <property type="protein sequence ID" value="KIM70745.1"/>
    <property type="molecule type" value="Genomic_DNA"/>
</dbReference>
<keyword evidence="2" id="KW-1185">Reference proteome</keyword>
<gene>
    <name evidence="1" type="ORF">SCLCIDRAFT_1206915</name>
</gene>
<reference evidence="1 2" key="1">
    <citation type="submission" date="2014-04" db="EMBL/GenBank/DDBJ databases">
        <authorList>
            <consortium name="DOE Joint Genome Institute"/>
            <person name="Kuo A."/>
            <person name="Kohler A."/>
            <person name="Nagy L.G."/>
            <person name="Floudas D."/>
            <person name="Copeland A."/>
            <person name="Barry K.W."/>
            <person name="Cichocki N."/>
            <person name="Veneault-Fourrey C."/>
            <person name="LaButti K."/>
            <person name="Lindquist E.A."/>
            <person name="Lipzen A."/>
            <person name="Lundell T."/>
            <person name="Morin E."/>
            <person name="Murat C."/>
            <person name="Sun H."/>
            <person name="Tunlid A."/>
            <person name="Henrissat B."/>
            <person name="Grigoriev I.V."/>
            <person name="Hibbett D.S."/>
            <person name="Martin F."/>
            <person name="Nordberg H.P."/>
            <person name="Cantor M.N."/>
            <person name="Hua S.X."/>
        </authorList>
    </citation>
    <scope>NUCLEOTIDE SEQUENCE [LARGE SCALE GENOMIC DNA]</scope>
    <source>
        <strain evidence="1 2">Foug A</strain>
    </source>
</reference>
<name>A0A0C3EDK2_9AGAM</name>
<evidence type="ECO:0000313" key="1">
    <source>
        <dbReference type="EMBL" id="KIM70745.1"/>
    </source>
</evidence>
<protein>
    <submittedName>
        <fullName evidence="1">Uncharacterized protein</fullName>
    </submittedName>
</protein>
<sequence>MIDLQFSRVATTRVRPPKPSRLRAFGTNKFVGLGKYMNAKHSNECSENMRRIFSDVMAARRLFVASSHPLAFGTRARKSRPNRINPWHRVITCDLCG</sequence>
<reference evidence="2" key="2">
    <citation type="submission" date="2015-01" db="EMBL/GenBank/DDBJ databases">
        <title>Evolutionary Origins and Diversification of the Mycorrhizal Mutualists.</title>
        <authorList>
            <consortium name="DOE Joint Genome Institute"/>
            <consortium name="Mycorrhizal Genomics Consortium"/>
            <person name="Kohler A."/>
            <person name="Kuo A."/>
            <person name="Nagy L.G."/>
            <person name="Floudas D."/>
            <person name="Copeland A."/>
            <person name="Barry K.W."/>
            <person name="Cichocki N."/>
            <person name="Veneault-Fourrey C."/>
            <person name="LaButti K."/>
            <person name="Lindquist E.A."/>
            <person name="Lipzen A."/>
            <person name="Lundell T."/>
            <person name="Morin E."/>
            <person name="Murat C."/>
            <person name="Riley R."/>
            <person name="Ohm R."/>
            <person name="Sun H."/>
            <person name="Tunlid A."/>
            <person name="Henrissat B."/>
            <person name="Grigoriev I.V."/>
            <person name="Hibbett D.S."/>
            <person name="Martin F."/>
        </authorList>
    </citation>
    <scope>NUCLEOTIDE SEQUENCE [LARGE SCALE GENOMIC DNA]</scope>
    <source>
        <strain evidence="2">Foug A</strain>
    </source>
</reference>
<dbReference type="Proteomes" id="UP000053989">
    <property type="component" value="Unassembled WGS sequence"/>
</dbReference>